<evidence type="ECO:0000256" key="1">
    <source>
        <dbReference type="ARBA" id="ARBA00004141"/>
    </source>
</evidence>
<reference evidence="8 9" key="1">
    <citation type="submission" date="2016-04" db="EMBL/GenBank/DDBJ databases">
        <title>The genome of Intoshia linei affirms orthonectids as highly simplified spiralians.</title>
        <authorList>
            <person name="Mikhailov K.V."/>
            <person name="Slusarev G.S."/>
            <person name="Nikitin M.A."/>
            <person name="Logacheva M.D."/>
            <person name="Penin A."/>
            <person name="Aleoshin V."/>
            <person name="Panchin Y.V."/>
        </authorList>
    </citation>
    <scope>NUCLEOTIDE SEQUENCE [LARGE SCALE GENOMIC DNA]</scope>
    <source>
        <strain evidence="8">Intl2013</strain>
        <tissue evidence="8">Whole animal</tissue>
    </source>
</reference>
<keyword evidence="2" id="KW-0813">Transport</keyword>
<evidence type="ECO:0000256" key="4">
    <source>
        <dbReference type="ARBA" id="ARBA00022989"/>
    </source>
</evidence>
<keyword evidence="5 6" id="KW-0472">Membrane</keyword>
<dbReference type="AlphaFoldDB" id="A0A177B7U9"/>
<feature type="domain" description="Major facilitator superfamily (MFS) profile" evidence="7">
    <location>
        <begin position="5"/>
        <end position="185"/>
    </location>
</feature>
<dbReference type="EMBL" id="LWCA01000249">
    <property type="protein sequence ID" value="OAF69651.1"/>
    <property type="molecule type" value="Genomic_DNA"/>
</dbReference>
<feature type="transmembrane region" description="Helical" evidence="6">
    <location>
        <begin position="6"/>
        <end position="27"/>
    </location>
</feature>
<dbReference type="InterPro" id="IPR011701">
    <property type="entry name" value="MFS"/>
</dbReference>
<evidence type="ECO:0000313" key="9">
    <source>
        <dbReference type="Proteomes" id="UP000078046"/>
    </source>
</evidence>
<evidence type="ECO:0000256" key="5">
    <source>
        <dbReference type="ARBA" id="ARBA00023136"/>
    </source>
</evidence>
<evidence type="ECO:0000256" key="3">
    <source>
        <dbReference type="ARBA" id="ARBA00022692"/>
    </source>
</evidence>
<feature type="transmembrane region" description="Helical" evidence="6">
    <location>
        <begin position="135"/>
        <end position="158"/>
    </location>
</feature>
<dbReference type="Gene3D" id="1.20.1250.20">
    <property type="entry name" value="MFS general substrate transporter like domains"/>
    <property type="match status" value="1"/>
</dbReference>
<accession>A0A177B7U9</accession>
<evidence type="ECO:0000256" key="6">
    <source>
        <dbReference type="SAM" id="Phobius"/>
    </source>
</evidence>
<evidence type="ECO:0000259" key="7">
    <source>
        <dbReference type="PROSITE" id="PS50850"/>
    </source>
</evidence>
<comment type="caution">
    <text evidence="8">The sequence shown here is derived from an EMBL/GenBank/DDBJ whole genome shotgun (WGS) entry which is preliminary data.</text>
</comment>
<dbReference type="OrthoDB" id="10262656at2759"/>
<dbReference type="InterPro" id="IPR036259">
    <property type="entry name" value="MFS_trans_sf"/>
</dbReference>
<feature type="transmembrane region" description="Helical" evidence="6">
    <location>
        <begin position="34"/>
        <end position="54"/>
    </location>
</feature>
<dbReference type="Pfam" id="PF07690">
    <property type="entry name" value="MFS_1"/>
    <property type="match status" value="1"/>
</dbReference>
<dbReference type="Proteomes" id="UP000078046">
    <property type="component" value="Unassembled WGS sequence"/>
</dbReference>
<organism evidence="8 9">
    <name type="scientific">Intoshia linei</name>
    <dbReference type="NCBI Taxonomy" id="1819745"/>
    <lineage>
        <taxon>Eukaryota</taxon>
        <taxon>Metazoa</taxon>
        <taxon>Spiralia</taxon>
        <taxon>Lophotrochozoa</taxon>
        <taxon>Mesozoa</taxon>
        <taxon>Orthonectida</taxon>
        <taxon>Rhopaluridae</taxon>
        <taxon>Intoshia</taxon>
    </lineage>
</organism>
<dbReference type="SUPFAM" id="SSF103473">
    <property type="entry name" value="MFS general substrate transporter"/>
    <property type="match status" value="1"/>
</dbReference>
<keyword evidence="3 6" id="KW-0812">Transmembrane</keyword>
<feature type="transmembrane region" description="Helical" evidence="6">
    <location>
        <begin position="164"/>
        <end position="180"/>
    </location>
</feature>
<dbReference type="GO" id="GO:0016020">
    <property type="term" value="C:membrane"/>
    <property type="evidence" value="ECO:0007669"/>
    <property type="project" value="UniProtKB-SubCell"/>
</dbReference>
<dbReference type="PANTHER" id="PTHR23504">
    <property type="entry name" value="MAJOR FACILITATOR SUPERFAMILY DOMAIN-CONTAINING PROTEIN 10"/>
    <property type="match status" value="1"/>
</dbReference>
<dbReference type="PANTHER" id="PTHR23504:SF14">
    <property type="entry name" value="MAJOR FACILITATOR SUPERFAMILY DOMAIN-CONTAINING PROTEIN 9"/>
    <property type="match status" value="1"/>
</dbReference>
<keyword evidence="4 6" id="KW-1133">Transmembrane helix</keyword>
<dbReference type="InterPro" id="IPR020846">
    <property type="entry name" value="MFS_dom"/>
</dbReference>
<proteinExistence type="predicted"/>
<dbReference type="PROSITE" id="PS50850">
    <property type="entry name" value="MFS"/>
    <property type="match status" value="1"/>
</dbReference>
<evidence type="ECO:0000256" key="2">
    <source>
        <dbReference type="ARBA" id="ARBA00022448"/>
    </source>
</evidence>
<protein>
    <recommendedName>
        <fullName evidence="7">Major facilitator superfamily (MFS) profile domain-containing protein</fullName>
    </recommendedName>
</protein>
<evidence type="ECO:0000313" key="8">
    <source>
        <dbReference type="EMBL" id="OAF69651.1"/>
    </source>
</evidence>
<name>A0A177B7U9_9BILA</name>
<feature type="transmembrane region" description="Helical" evidence="6">
    <location>
        <begin position="74"/>
        <end position="100"/>
    </location>
</feature>
<sequence>MFGSEKHIMIVGYFLAFSDLFAVSLFLPLMMKYIHSWGTSATTAGFIMSIYGFTQFFSAPLMGRLTNSYGCENILTVCLLLSALSYILLSLEISLQFLIFTRFIAGLFKHVQLQIQTITIITQEKNYLAQAIGRLNLMGNLAFILGPAISSTLMRIGFVKFKNLAEISGIIFLLNFGNIFKHHKM</sequence>
<gene>
    <name evidence="8" type="ORF">A3Q56_02556</name>
</gene>
<dbReference type="GO" id="GO:0022857">
    <property type="term" value="F:transmembrane transporter activity"/>
    <property type="evidence" value="ECO:0007669"/>
    <property type="project" value="InterPro"/>
</dbReference>
<keyword evidence="9" id="KW-1185">Reference proteome</keyword>
<comment type="subcellular location">
    <subcellularLocation>
        <location evidence="1">Membrane</location>
        <topology evidence="1">Multi-pass membrane protein</topology>
    </subcellularLocation>
</comment>